<dbReference type="Proteomes" id="UP000694892">
    <property type="component" value="Chromosome 1S"/>
</dbReference>
<feature type="chain" id="PRO_5037845940" description="Secreted protein" evidence="1">
    <location>
        <begin position="25"/>
        <end position="129"/>
    </location>
</feature>
<evidence type="ECO:0000313" key="2">
    <source>
        <dbReference type="EMBL" id="OCT98300.1"/>
    </source>
</evidence>
<sequence length="129" mass="13788">MLAAKAWTCVFLAFPTAGLKQGRAREKAFPSIPPVLALQQKMAAAPARGCTSLAQAAASTPLPDETGRSLTRRKIIMITPALACASLYTKCSFHSLKYARGDLLKVRKARGLGLFSPVTLWAWGGRSGQ</sequence>
<proteinExistence type="predicted"/>
<protein>
    <recommendedName>
        <fullName evidence="4">Secreted protein</fullName>
    </recommendedName>
</protein>
<dbReference type="AlphaFoldDB" id="A0A974I1W1"/>
<accession>A0A974I1W1</accession>
<name>A0A974I1W1_XENLA</name>
<feature type="signal peptide" evidence="1">
    <location>
        <begin position="1"/>
        <end position="24"/>
    </location>
</feature>
<dbReference type="EMBL" id="CM004467">
    <property type="protein sequence ID" value="OCT98300.1"/>
    <property type="molecule type" value="Genomic_DNA"/>
</dbReference>
<organism evidence="2 3">
    <name type="scientific">Xenopus laevis</name>
    <name type="common">African clawed frog</name>
    <dbReference type="NCBI Taxonomy" id="8355"/>
    <lineage>
        <taxon>Eukaryota</taxon>
        <taxon>Metazoa</taxon>
        <taxon>Chordata</taxon>
        <taxon>Craniata</taxon>
        <taxon>Vertebrata</taxon>
        <taxon>Euteleostomi</taxon>
        <taxon>Amphibia</taxon>
        <taxon>Batrachia</taxon>
        <taxon>Anura</taxon>
        <taxon>Pipoidea</taxon>
        <taxon>Pipidae</taxon>
        <taxon>Xenopodinae</taxon>
        <taxon>Xenopus</taxon>
        <taxon>Xenopus</taxon>
    </lineage>
</organism>
<evidence type="ECO:0000313" key="3">
    <source>
        <dbReference type="Proteomes" id="UP000694892"/>
    </source>
</evidence>
<keyword evidence="1" id="KW-0732">Signal</keyword>
<evidence type="ECO:0008006" key="4">
    <source>
        <dbReference type="Google" id="ProtNLM"/>
    </source>
</evidence>
<evidence type="ECO:0000256" key="1">
    <source>
        <dbReference type="SAM" id="SignalP"/>
    </source>
</evidence>
<reference evidence="3" key="1">
    <citation type="journal article" date="2016" name="Nature">
        <title>Genome evolution in the allotetraploid frog Xenopus laevis.</title>
        <authorList>
            <person name="Session A.M."/>
            <person name="Uno Y."/>
            <person name="Kwon T."/>
            <person name="Chapman J.A."/>
            <person name="Toyoda A."/>
            <person name="Takahashi S."/>
            <person name="Fukui A."/>
            <person name="Hikosaka A."/>
            <person name="Suzuki A."/>
            <person name="Kondo M."/>
            <person name="van Heeringen S.J."/>
            <person name="Quigley I."/>
            <person name="Heinz S."/>
            <person name="Ogino H."/>
            <person name="Ochi H."/>
            <person name="Hellsten U."/>
            <person name="Lyons J.B."/>
            <person name="Simakov O."/>
            <person name="Putnam N."/>
            <person name="Stites J."/>
            <person name="Kuroki Y."/>
            <person name="Tanaka T."/>
            <person name="Michiue T."/>
            <person name="Watanabe M."/>
            <person name="Bogdanovic O."/>
            <person name="Lister R."/>
            <person name="Georgiou G."/>
            <person name="Paranjpe S.S."/>
            <person name="van Kruijsbergen I."/>
            <person name="Shu S."/>
            <person name="Carlson J."/>
            <person name="Kinoshita T."/>
            <person name="Ohta Y."/>
            <person name="Mawaribuchi S."/>
            <person name="Jenkins J."/>
            <person name="Grimwood J."/>
            <person name="Schmutz J."/>
            <person name="Mitros T."/>
            <person name="Mozaffari S.V."/>
            <person name="Suzuki Y."/>
            <person name="Haramoto Y."/>
            <person name="Yamamoto T.S."/>
            <person name="Takagi C."/>
            <person name="Heald R."/>
            <person name="Miller K."/>
            <person name="Haudenschild C."/>
            <person name="Kitzman J."/>
            <person name="Nakayama T."/>
            <person name="Izutsu Y."/>
            <person name="Robert J."/>
            <person name="Fortriede J."/>
            <person name="Burns K."/>
            <person name="Lotay V."/>
            <person name="Karimi K."/>
            <person name="Yasuoka Y."/>
            <person name="Dichmann D.S."/>
            <person name="Flajnik M.F."/>
            <person name="Houston D.W."/>
            <person name="Shendure J."/>
            <person name="DuPasquier L."/>
            <person name="Vize P.D."/>
            <person name="Zorn A.M."/>
            <person name="Ito M."/>
            <person name="Marcotte E.M."/>
            <person name="Wallingford J.B."/>
            <person name="Ito Y."/>
            <person name="Asashima M."/>
            <person name="Ueno N."/>
            <person name="Matsuda Y."/>
            <person name="Veenstra G.J."/>
            <person name="Fujiyama A."/>
            <person name="Harland R.M."/>
            <person name="Taira M."/>
            <person name="Rokhsar D.S."/>
        </authorList>
    </citation>
    <scope>NUCLEOTIDE SEQUENCE [LARGE SCALE GENOMIC DNA]</scope>
    <source>
        <strain evidence="3">J</strain>
    </source>
</reference>
<gene>
    <name evidence="2" type="ORF">XELAEV_18010531mg</name>
</gene>